<organism evidence="2 3">
    <name type="scientific">Helicocarpus griseus UAMH5409</name>
    <dbReference type="NCBI Taxonomy" id="1447875"/>
    <lineage>
        <taxon>Eukaryota</taxon>
        <taxon>Fungi</taxon>
        <taxon>Dikarya</taxon>
        <taxon>Ascomycota</taxon>
        <taxon>Pezizomycotina</taxon>
        <taxon>Eurotiomycetes</taxon>
        <taxon>Eurotiomycetidae</taxon>
        <taxon>Onygenales</taxon>
        <taxon>Ajellomycetaceae</taxon>
        <taxon>Helicocarpus</taxon>
    </lineage>
</organism>
<accession>A0A2B7X5M0</accession>
<reference evidence="2 3" key="1">
    <citation type="submission" date="2017-10" db="EMBL/GenBank/DDBJ databases">
        <title>Comparative genomics in systemic dimorphic fungi from Ajellomycetaceae.</title>
        <authorList>
            <person name="Munoz J.F."/>
            <person name="Mcewen J.G."/>
            <person name="Clay O.K."/>
            <person name="Cuomo C.A."/>
        </authorList>
    </citation>
    <scope>NUCLEOTIDE SEQUENCE [LARGE SCALE GENOMIC DNA]</scope>
    <source>
        <strain evidence="2 3">UAMH5409</strain>
    </source>
</reference>
<dbReference type="AlphaFoldDB" id="A0A2B7X5M0"/>
<feature type="region of interest" description="Disordered" evidence="1">
    <location>
        <begin position="195"/>
        <end position="231"/>
    </location>
</feature>
<sequence length="426" mass="47666">MCPWLKWPCWGTWRGEEEAVGWPAGDEGRDEEMLASEEEVVCCSKEQLPTQSTMTPQWVSYWARDVGFPAAQVSSYWMSGNLAQSNSMASLDDARSSNGEGCIDWMPVECCREITSSSVVMDDDALPERVDVFLAHGHREGGILPAVMAGSDQSWEGLYPVDGLRSLSLSDDNDVEMTGCEPVGEPEVEMMDWEGADPSMQRGPSAPGQPGVSELQKGHELPLGTPVPPPVGRTREQEAEGVNFLFEVARDRPQLWEILVGVYFAEGRNPRAHLGHDQEAVEVLAGEDWEWNWTLQDMRERCPGRYPGPYSMPSGPEGDFLELIARTILNGNEDLFVRAIKRWQLELMAHDRSALETILFRAGWCRNVASTREWQLMADIKSLPEGPQRNALLRQAFQELPRFASRCMSDPVCCRLVFIVLISTPC</sequence>
<dbReference type="Proteomes" id="UP000223968">
    <property type="component" value="Unassembled WGS sequence"/>
</dbReference>
<protein>
    <submittedName>
        <fullName evidence="2">Uncharacterized protein</fullName>
    </submittedName>
</protein>
<evidence type="ECO:0000256" key="1">
    <source>
        <dbReference type="SAM" id="MobiDB-lite"/>
    </source>
</evidence>
<dbReference type="EMBL" id="PDNB01000139">
    <property type="protein sequence ID" value="PGH04189.1"/>
    <property type="molecule type" value="Genomic_DNA"/>
</dbReference>
<evidence type="ECO:0000313" key="3">
    <source>
        <dbReference type="Proteomes" id="UP000223968"/>
    </source>
</evidence>
<name>A0A2B7X5M0_9EURO</name>
<dbReference type="OrthoDB" id="4184408at2759"/>
<gene>
    <name evidence="2" type="ORF">AJ79_07167</name>
</gene>
<comment type="caution">
    <text evidence="2">The sequence shown here is derived from an EMBL/GenBank/DDBJ whole genome shotgun (WGS) entry which is preliminary data.</text>
</comment>
<proteinExistence type="predicted"/>
<evidence type="ECO:0000313" key="2">
    <source>
        <dbReference type="EMBL" id="PGH04189.1"/>
    </source>
</evidence>
<keyword evidence="3" id="KW-1185">Reference proteome</keyword>